<dbReference type="Proteomes" id="UP000006546">
    <property type="component" value="Chromosome"/>
</dbReference>
<proteinExistence type="inferred from homology"/>
<feature type="domain" description="Peptidase S54 rhomboid" evidence="8">
    <location>
        <begin position="55"/>
        <end position="197"/>
    </location>
</feature>
<sequence>MEFLRKIRKPFPYSFYNASFIIIGVNVLVFVLTYLYPKLLSYLSLNVVYVVRYHMYWQPLTYMFVHGSFSHILFNMLGIFFFGVAVERAIGSKEFLLLYFCSGILCGVISFAIYYATGTFVFLMGASGAIYALLLTYAVIFPRSRIFIWGILPIPAPLLIAIYAGIEIASQLFSLRDGVAHMAHLTGFAVAWLYLMIRMGINPWKVWKNAYRS</sequence>
<feature type="transmembrane region" description="Helical" evidence="7">
    <location>
        <begin position="96"/>
        <end position="115"/>
    </location>
</feature>
<evidence type="ECO:0000256" key="1">
    <source>
        <dbReference type="ARBA" id="ARBA00004141"/>
    </source>
</evidence>
<dbReference type="STRING" id="906968.Trebr_2330"/>
<dbReference type="Gene3D" id="1.20.1540.10">
    <property type="entry name" value="Rhomboid-like"/>
    <property type="match status" value="1"/>
</dbReference>
<dbReference type="EMBL" id="CP002696">
    <property type="protein sequence ID" value="AEE17739.1"/>
    <property type="molecule type" value="Genomic_DNA"/>
</dbReference>
<gene>
    <name evidence="9" type="ordered locus">Trebr_2330</name>
</gene>
<evidence type="ECO:0000256" key="7">
    <source>
        <dbReference type="SAM" id="Phobius"/>
    </source>
</evidence>
<dbReference type="OrthoDB" id="9813074at2"/>
<keyword evidence="4" id="KW-0378">Hydrolase</keyword>
<dbReference type="PANTHER" id="PTHR43731:SF14">
    <property type="entry name" value="PRESENILIN-ASSOCIATED RHOMBOID-LIKE PROTEIN, MITOCHONDRIAL"/>
    <property type="match status" value="1"/>
</dbReference>
<dbReference type="Pfam" id="PF01694">
    <property type="entry name" value="Rhomboid"/>
    <property type="match status" value="1"/>
</dbReference>
<dbReference type="MEROPS" id="S54.025"/>
<dbReference type="PANTHER" id="PTHR43731">
    <property type="entry name" value="RHOMBOID PROTEASE"/>
    <property type="match status" value="1"/>
</dbReference>
<evidence type="ECO:0000256" key="4">
    <source>
        <dbReference type="ARBA" id="ARBA00022801"/>
    </source>
</evidence>
<keyword evidence="10" id="KW-1185">Reference proteome</keyword>
<evidence type="ECO:0000313" key="9">
    <source>
        <dbReference type="EMBL" id="AEE17739.1"/>
    </source>
</evidence>
<evidence type="ECO:0000256" key="5">
    <source>
        <dbReference type="ARBA" id="ARBA00022989"/>
    </source>
</evidence>
<organism evidence="9 10">
    <name type="scientific">Treponema brennaborense (strain DSM 12168 / CIP 105900 / DD5/3)</name>
    <dbReference type="NCBI Taxonomy" id="906968"/>
    <lineage>
        <taxon>Bacteria</taxon>
        <taxon>Pseudomonadati</taxon>
        <taxon>Spirochaetota</taxon>
        <taxon>Spirochaetia</taxon>
        <taxon>Spirochaetales</taxon>
        <taxon>Treponemataceae</taxon>
        <taxon>Treponema</taxon>
    </lineage>
</organism>
<feature type="transmembrane region" description="Helical" evidence="7">
    <location>
        <begin position="15"/>
        <end position="36"/>
    </location>
</feature>
<comment type="subcellular location">
    <subcellularLocation>
        <location evidence="1">Membrane</location>
        <topology evidence="1">Multi-pass membrane protein</topology>
    </subcellularLocation>
</comment>
<evidence type="ECO:0000256" key="6">
    <source>
        <dbReference type="ARBA" id="ARBA00023136"/>
    </source>
</evidence>
<protein>
    <submittedName>
        <fullName evidence="9">Rhomboid family protein</fullName>
    </submittedName>
</protein>
<dbReference type="KEGG" id="tbe:Trebr_2330"/>
<keyword evidence="3 7" id="KW-0812">Transmembrane</keyword>
<dbReference type="AlphaFoldDB" id="F4LM73"/>
<dbReference type="InterPro" id="IPR035952">
    <property type="entry name" value="Rhomboid-like_sf"/>
</dbReference>
<comment type="similarity">
    <text evidence="2">Belongs to the peptidase S54 family.</text>
</comment>
<feature type="transmembrane region" description="Helical" evidence="7">
    <location>
        <begin position="121"/>
        <end position="140"/>
    </location>
</feature>
<evidence type="ECO:0000256" key="3">
    <source>
        <dbReference type="ARBA" id="ARBA00022692"/>
    </source>
</evidence>
<accession>F4LM73</accession>
<feature type="transmembrane region" description="Helical" evidence="7">
    <location>
        <begin position="56"/>
        <end position="84"/>
    </location>
</feature>
<evidence type="ECO:0000313" key="10">
    <source>
        <dbReference type="Proteomes" id="UP000006546"/>
    </source>
</evidence>
<keyword evidence="5 7" id="KW-1133">Transmembrane helix</keyword>
<feature type="transmembrane region" description="Helical" evidence="7">
    <location>
        <begin position="178"/>
        <end position="197"/>
    </location>
</feature>
<feature type="transmembrane region" description="Helical" evidence="7">
    <location>
        <begin position="147"/>
        <end position="166"/>
    </location>
</feature>
<dbReference type="SUPFAM" id="SSF144091">
    <property type="entry name" value="Rhomboid-like"/>
    <property type="match status" value="1"/>
</dbReference>
<dbReference type="RefSeq" id="WP_013759440.1">
    <property type="nucleotide sequence ID" value="NC_015500.1"/>
</dbReference>
<evidence type="ECO:0000256" key="2">
    <source>
        <dbReference type="ARBA" id="ARBA00009045"/>
    </source>
</evidence>
<name>F4LM73_TREBD</name>
<reference evidence="10" key="1">
    <citation type="submission" date="2011-04" db="EMBL/GenBank/DDBJ databases">
        <title>The complete genome of Treponema brennaborense DSM 12168.</title>
        <authorList>
            <person name="Lucas S."/>
            <person name="Han J."/>
            <person name="Lapidus A."/>
            <person name="Bruce D."/>
            <person name="Goodwin L."/>
            <person name="Pitluck S."/>
            <person name="Peters L."/>
            <person name="Kyrpides N."/>
            <person name="Mavromatis K."/>
            <person name="Ivanova N."/>
            <person name="Mikhailova N."/>
            <person name="Pagani I."/>
            <person name="Teshima H."/>
            <person name="Detter J.C."/>
            <person name="Tapia R."/>
            <person name="Han C."/>
            <person name="Land M."/>
            <person name="Hauser L."/>
            <person name="Markowitz V."/>
            <person name="Cheng J.-F."/>
            <person name="Hugenholtz P."/>
            <person name="Woyke T."/>
            <person name="Wu D."/>
            <person name="Gronow S."/>
            <person name="Wellnitz S."/>
            <person name="Brambilla E."/>
            <person name="Klenk H.-P."/>
            <person name="Eisen J.A."/>
        </authorList>
    </citation>
    <scope>NUCLEOTIDE SEQUENCE [LARGE SCALE GENOMIC DNA]</scope>
    <source>
        <strain evidence="10">DSM 12168 / CIP 105900 / DD5/3</strain>
    </source>
</reference>
<dbReference type="InterPro" id="IPR022764">
    <property type="entry name" value="Peptidase_S54_rhomboid_dom"/>
</dbReference>
<dbReference type="GO" id="GO:0004252">
    <property type="term" value="F:serine-type endopeptidase activity"/>
    <property type="evidence" value="ECO:0007669"/>
    <property type="project" value="InterPro"/>
</dbReference>
<dbReference type="eggNOG" id="COG0705">
    <property type="taxonomic scope" value="Bacteria"/>
</dbReference>
<evidence type="ECO:0000259" key="8">
    <source>
        <dbReference type="Pfam" id="PF01694"/>
    </source>
</evidence>
<dbReference type="GO" id="GO:0016020">
    <property type="term" value="C:membrane"/>
    <property type="evidence" value="ECO:0007669"/>
    <property type="project" value="UniProtKB-SubCell"/>
</dbReference>
<dbReference type="HOGENOM" id="CLU_055068_4_1_12"/>
<dbReference type="InterPro" id="IPR050925">
    <property type="entry name" value="Rhomboid_protease_S54"/>
</dbReference>
<keyword evidence="6 7" id="KW-0472">Membrane</keyword>